<protein>
    <submittedName>
        <fullName evidence="1">Uncharacterized protein</fullName>
    </submittedName>
</protein>
<dbReference type="OrthoDB" id="5400142at2759"/>
<organism evidence="1 2">
    <name type="scientific">Pneumocystis carinii (strain B80)</name>
    <name type="common">Rat pneumocystis pneumonia agent</name>
    <name type="synonym">Pneumocystis carinii f. sp. carinii</name>
    <dbReference type="NCBI Taxonomy" id="1408658"/>
    <lineage>
        <taxon>Eukaryota</taxon>
        <taxon>Fungi</taxon>
        <taxon>Dikarya</taxon>
        <taxon>Ascomycota</taxon>
        <taxon>Taphrinomycotina</taxon>
        <taxon>Pneumocystomycetes</taxon>
        <taxon>Pneumocystaceae</taxon>
        <taxon>Pneumocystis</taxon>
    </lineage>
</organism>
<dbReference type="AlphaFoldDB" id="A0A0W4ZT06"/>
<dbReference type="GeneID" id="28934969"/>
<evidence type="ECO:0000313" key="1">
    <source>
        <dbReference type="EMBL" id="KTW31506.1"/>
    </source>
</evidence>
<dbReference type="EMBL" id="LFVZ01000001">
    <property type="protein sequence ID" value="KTW31506.1"/>
    <property type="molecule type" value="Genomic_DNA"/>
</dbReference>
<reference evidence="2" key="1">
    <citation type="journal article" date="2016" name="Nat. Commun.">
        <title>Genome analysis of three Pneumocystis species reveals adaptation mechanisms to life exclusively in mammalian hosts.</title>
        <authorList>
            <person name="Ma L."/>
            <person name="Chen Z."/>
            <person name="Huang D.W."/>
            <person name="Kutty G."/>
            <person name="Ishihara M."/>
            <person name="Wang H."/>
            <person name="Abouelleil A."/>
            <person name="Bishop L."/>
            <person name="Davey E."/>
            <person name="Deng R."/>
            <person name="Deng X."/>
            <person name="Fan L."/>
            <person name="Fantoni G."/>
            <person name="Fitzgerald M."/>
            <person name="Gogineni E."/>
            <person name="Goldberg J.M."/>
            <person name="Handley G."/>
            <person name="Hu X."/>
            <person name="Huber C."/>
            <person name="Jiao X."/>
            <person name="Jones K."/>
            <person name="Levin J.Z."/>
            <person name="Liu Y."/>
            <person name="Macdonald P."/>
            <person name="Melnikov A."/>
            <person name="Raley C."/>
            <person name="Sassi M."/>
            <person name="Sherman B.T."/>
            <person name="Song X."/>
            <person name="Sykes S."/>
            <person name="Tran B."/>
            <person name="Walsh L."/>
            <person name="Xia Y."/>
            <person name="Yang J."/>
            <person name="Young S."/>
            <person name="Zeng Q."/>
            <person name="Zheng X."/>
            <person name="Stephens R."/>
            <person name="Nusbaum C."/>
            <person name="Birren B.W."/>
            <person name="Azadi P."/>
            <person name="Lempicki R.A."/>
            <person name="Cuomo C.A."/>
            <person name="Kovacs J.A."/>
        </authorList>
    </citation>
    <scope>NUCLEOTIDE SEQUENCE [LARGE SCALE GENOMIC DNA]</scope>
    <source>
        <strain evidence="2">B80</strain>
    </source>
</reference>
<dbReference type="Proteomes" id="UP000054454">
    <property type="component" value="Unassembled WGS sequence"/>
</dbReference>
<dbReference type="VEuPathDB" id="FungiDB:T552_00148"/>
<name>A0A0W4ZT06_PNEC8</name>
<accession>A0A0W4ZT06</accession>
<gene>
    <name evidence="1" type="ORF">T552_00148</name>
</gene>
<sequence>MQSLEFASPRRVFVELTPSQTNALQLSFLKRRRSPNNSTETFSEEEFSSEKHMKRVKEDDINMQCSDTKSTPNHEKIENLECNTFSKDECIHSRVGSVSKNEKYNVVQRPGFNTLPGDGGFFGSFFISKEQIKKYAHVLKLRLRLAYYKLQINQPHSAFSALPLLIPKRDKIASVELSKTTLSKTAISDIQLPSPADSQPYETASQCLHNNDNLIPNIFNYCRYNIGLSSPPLSQERYCKSSFPVDSAENVSK</sequence>
<keyword evidence="2" id="KW-1185">Reference proteome</keyword>
<evidence type="ECO:0000313" key="2">
    <source>
        <dbReference type="Proteomes" id="UP000054454"/>
    </source>
</evidence>
<comment type="caution">
    <text evidence="1">The sequence shown here is derived from an EMBL/GenBank/DDBJ whole genome shotgun (WGS) entry which is preliminary data.</text>
</comment>
<proteinExistence type="predicted"/>
<dbReference type="RefSeq" id="XP_018227622.1">
    <property type="nucleotide sequence ID" value="XM_018368767.1"/>
</dbReference>